<dbReference type="InterPro" id="IPR045857">
    <property type="entry name" value="O16G_dom_2"/>
</dbReference>
<gene>
    <name evidence="8" type="primary">LOC117233420</name>
</gene>
<dbReference type="GO" id="GO:0005975">
    <property type="term" value="P:carbohydrate metabolic process"/>
    <property type="evidence" value="ECO:0007669"/>
    <property type="project" value="InterPro"/>
</dbReference>
<dbReference type="KEGG" id="bvk:117233420"/>
<protein>
    <recommendedName>
        <fullName evidence="3">alpha-glucosidase</fullName>
        <ecNumber evidence="3">3.2.1.20</ecNumber>
    </recommendedName>
</protein>
<evidence type="ECO:0000256" key="1">
    <source>
        <dbReference type="ARBA" id="ARBA00001657"/>
    </source>
</evidence>
<organism evidence="7 8">
    <name type="scientific">Bombus vosnesenskii</name>
    <dbReference type="NCBI Taxonomy" id="207650"/>
    <lineage>
        <taxon>Eukaryota</taxon>
        <taxon>Metazoa</taxon>
        <taxon>Ecdysozoa</taxon>
        <taxon>Arthropoda</taxon>
        <taxon>Hexapoda</taxon>
        <taxon>Insecta</taxon>
        <taxon>Pterygota</taxon>
        <taxon>Neoptera</taxon>
        <taxon>Endopterygota</taxon>
        <taxon>Hymenoptera</taxon>
        <taxon>Apocrita</taxon>
        <taxon>Aculeata</taxon>
        <taxon>Apoidea</taxon>
        <taxon>Anthophila</taxon>
        <taxon>Apidae</taxon>
        <taxon>Bombus</taxon>
        <taxon>Pyrobombus</taxon>
    </lineage>
</organism>
<comment type="catalytic activity">
    <reaction evidence="1">
        <text>Hydrolysis of terminal, non-reducing (1-&gt;4)-linked alpha-D-glucose residues with release of alpha-D-glucose.</text>
        <dbReference type="EC" id="3.2.1.20"/>
    </reaction>
</comment>
<dbReference type="Proteomes" id="UP000504631">
    <property type="component" value="Unplaced"/>
</dbReference>
<dbReference type="FunFam" id="3.90.400.10:FF:000001">
    <property type="entry name" value="Maltase A3, isoform A"/>
    <property type="match status" value="1"/>
</dbReference>
<keyword evidence="5" id="KW-0326">Glycosidase</keyword>
<dbReference type="SMART" id="SM00642">
    <property type="entry name" value="Aamy"/>
    <property type="match status" value="1"/>
</dbReference>
<comment type="similarity">
    <text evidence="2">Belongs to the glycosyl hydrolase 13 family.</text>
</comment>
<keyword evidence="4" id="KW-0325">Glycoprotein</keyword>
<dbReference type="CDD" id="cd11328">
    <property type="entry name" value="AmyAc_maltase"/>
    <property type="match status" value="1"/>
</dbReference>
<dbReference type="AlphaFoldDB" id="A0A6J3K922"/>
<dbReference type="Gene3D" id="3.90.400.10">
    <property type="entry name" value="Oligo-1,6-glucosidase, Domain 2"/>
    <property type="match status" value="1"/>
</dbReference>
<dbReference type="InterPro" id="IPR006047">
    <property type="entry name" value="GH13_cat_dom"/>
</dbReference>
<evidence type="ECO:0000256" key="4">
    <source>
        <dbReference type="ARBA" id="ARBA00023180"/>
    </source>
</evidence>
<dbReference type="GeneID" id="117233420"/>
<dbReference type="Pfam" id="PF00128">
    <property type="entry name" value="Alpha-amylase"/>
    <property type="match status" value="1"/>
</dbReference>
<reference evidence="8" key="1">
    <citation type="submission" date="2025-08" db="UniProtKB">
        <authorList>
            <consortium name="RefSeq"/>
        </authorList>
    </citation>
    <scope>IDENTIFICATION</scope>
    <source>
        <tissue evidence="8">Muscle</tissue>
    </source>
</reference>
<keyword evidence="5" id="KW-0378">Hydrolase</keyword>
<name>A0A6J3K922_9HYME</name>
<dbReference type="RefSeq" id="XP_033349618.1">
    <property type="nucleotide sequence ID" value="XM_033493727.1"/>
</dbReference>
<dbReference type="InterPro" id="IPR017853">
    <property type="entry name" value="GH"/>
</dbReference>
<evidence type="ECO:0000256" key="5">
    <source>
        <dbReference type="ARBA" id="ARBA00023295"/>
    </source>
</evidence>
<evidence type="ECO:0000256" key="3">
    <source>
        <dbReference type="ARBA" id="ARBA00012741"/>
    </source>
</evidence>
<dbReference type="GO" id="GO:0004558">
    <property type="term" value="F:alpha-1,4-glucosidase activity"/>
    <property type="evidence" value="ECO:0007669"/>
    <property type="project" value="UniProtKB-EC"/>
</dbReference>
<dbReference type="Gene3D" id="3.20.20.80">
    <property type="entry name" value="Glycosidases"/>
    <property type="match status" value="1"/>
</dbReference>
<evidence type="ECO:0000256" key="2">
    <source>
        <dbReference type="ARBA" id="ARBA00008061"/>
    </source>
</evidence>
<evidence type="ECO:0000313" key="7">
    <source>
        <dbReference type="Proteomes" id="UP000504631"/>
    </source>
</evidence>
<proteinExistence type="inferred from homology"/>
<dbReference type="SUPFAM" id="SSF51445">
    <property type="entry name" value="(Trans)glycosidases"/>
    <property type="match status" value="1"/>
</dbReference>
<accession>A0A6J3K922</accession>
<feature type="domain" description="Glycosyl hydrolase family 13 catalytic" evidence="6">
    <location>
        <begin position="61"/>
        <end position="487"/>
    </location>
</feature>
<evidence type="ECO:0000259" key="6">
    <source>
        <dbReference type="SMART" id="SM00642"/>
    </source>
</evidence>
<dbReference type="PANTHER" id="PTHR10357">
    <property type="entry name" value="ALPHA-AMYLASE FAMILY MEMBER"/>
    <property type="match status" value="1"/>
</dbReference>
<evidence type="ECO:0000313" key="8">
    <source>
        <dbReference type="RefSeq" id="XP_033349618.1"/>
    </source>
</evidence>
<keyword evidence="7" id="KW-1185">Reference proteome</keyword>
<dbReference type="EC" id="3.2.1.20" evidence="3"/>
<dbReference type="PANTHER" id="PTHR10357:SF179">
    <property type="entry name" value="NEUTRAL AND BASIC AMINO ACID TRANSPORT PROTEIN RBAT"/>
    <property type="match status" value="1"/>
</dbReference>
<sequence>MRYAALFYHRIWHIRSRVIARRIIQIMKNISFVVVVLLVAVGLAAAEIKNKGWWKNAVFYQVYPRSLKDSNGDGIGDLKGITSKLQHFNSTGVTAIWLSPINKSPMNDFGYDISDFRDVAPVFGTLIDLENLLVEAHKIGLKVILDLVPNHTSDQHLWFQRSVNNTKKYADYYIWVNGTGENGTSPPNNWVSVFNGSAWTYHKQRKQLYFHQFLASQPDLNYRNPVVQQEMKDIMKFWLDKGIDGFRIDAVPHLFELDDITKNEPKLEHVDPSLNETNHAYYDHIYTKDQNETYHLVQSWRNFVDEYAEKNGRDEIVLLTEAYTSLSNTIKYYNYGSHVPFNFKFITDADANSNATQLKNVIDSWINKMPQNAVANWVMGNHDRVRLGSRYPDRADQMIMLEMILPGVAVTYYGEEIGMVDIPEIKYDVRDGCRSPFQWDNTTSAGFSNTTKTWLPVNKNFKDVNLQKEEKEKNSPYQLYTKLIDLRKDHVLQHGSLITKDISKYVLAVLRENETETVSLLINISNNKTSVKLTQLGSTRVSEKSTKILLGSTNFNQQPGTQVNNSIIELPGHAAVILISSGASLASYSVISLLLAVLFSLFPW</sequence>